<organism evidence="1 2">
    <name type="scientific">Liquidambar formosana</name>
    <name type="common">Formosan gum</name>
    <dbReference type="NCBI Taxonomy" id="63359"/>
    <lineage>
        <taxon>Eukaryota</taxon>
        <taxon>Viridiplantae</taxon>
        <taxon>Streptophyta</taxon>
        <taxon>Embryophyta</taxon>
        <taxon>Tracheophyta</taxon>
        <taxon>Spermatophyta</taxon>
        <taxon>Magnoliopsida</taxon>
        <taxon>eudicotyledons</taxon>
        <taxon>Gunneridae</taxon>
        <taxon>Pentapetalae</taxon>
        <taxon>Saxifragales</taxon>
        <taxon>Altingiaceae</taxon>
        <taxon>Liquidambar</taxon>
    </lineage>
</organism>
<sequence length="103" mass="11584">MAMSLPVIATNWSGPTEYLTEENSYLLPVDRMSEVMEGPFKGHLWAEPSVNKLRGLMRHVMSNVEEAKAKGRKAREDMTNKFSPEIVAAIVTDHIQNILNNIS</sequence>
<dbReference type="SUPFAM" id="SSF53756">
    <property type="entry name" value="UDP-Glycosyltransferase/glycogen phosphorylase"/>
    <property type="match status" value="1"/>
</dbReference>
<dbReference type="Gene3D" id="3.40.50.2000">
    <property type="entry name" value="Glycogen Phosphorylase B"/>
    <property type="match status" value="1"/>
</dbReference>
<dbReference type="EMBL" id="JBBPBK010000006">
    <property type="protein sequence ID" value="KAK9283913.1"/>
    <property type="molecule type" value="Genomic_DNA"/>
</dbReference>
<evidence type="ECO:0000313" key="2">
    <source>
        <dbReference type="Proteomes" id="UP001415857"/>
    </source>
</evidence>
<evidence type="ECO:0000313" key="1">
    <source>
        <dbReference type="EMBL" id="KAK9283913.1"/>
    </source>
</evidence>
<keyword evidence="2" id="KW-1185">Reference proteome</keyword>
<reference evidence="1 2" key="1">
    <citation type="journal article" date="2024" name="Plant J.">
        <title>Genome sequences and population genomics reveal climatic adaptation and genomic divergence between two closely related sweetgum species.</title>
        <authorList>
            <person name="Xu W.Q."/>
            <person name="Ren C.Q."/>
            <person name="Zhang X.Y."/>
            <person name="Comes H.P."/>
            <person name="Liu X.H."/>
            <person name="Li Y.G."/>
            <person name="Kettle C.J."/>
            <person name="Jalonen R."/>
            <person name="Gaisberger H."/>
            <person name="Ma Y.Z."/>
            <person name="Qiu Y.X."/>
        </authorList>
    </citation>
    <scope>NUCLEOTIDE SEQUENCE [LARGE SCALE GENOMIC DNA]</scope>
    <source>
        <strain evidence="1">Hangzhou</strain>
    </source>
</reference>
<protein>
    <recommendedName>
        <fullName evidence="3">Glycosyl transferase family 1 domain-containing protein</fullName>
    </recommendedName>
</protein>
<evidence type="ECO:0008006" key="3">
    <source>
        <dbReference type="Google" id="ProtNLM"/>
    </source>
</evidence>
<comment type="caution">
    <text evidence="1">The sequence shown here is derived from an EMBL/GenBank/DDBJ whole genome shotgun (WGS) entry which is preliminary data.</text>
</comment>
<dbReference type="PANTHER" id="PTHR46656:SF3">
    <property type="entry name" value="PUTATIVE-RELATED"/>
    <property type="match status" value="1"/>
</dbReference>
<gene>
    <name evidence="1" type="ORF">L1049_012168</name>
</gene>
<name>A0AAP0X325_LIQFO</name>
<proteinExistence type="predicted"/>
<dbReference type="Proteomes" id="UP001415857">
    <property type="component" value="Unassembled WGS sequence"/>
</dbReference>
<dbReference type="PANTHER" id="PTHR46656">
    <property type="entry name" value="PUTATIVE-RELATED"/>
    <property type="match status" value="1"/>
</dbReference>
<accession>A0AAP0X325</accession>
<dbReference type="AlphaFoldDB" id="A0AAP0X325"/>